<dbReference type="SMR" id="A0A125SA24"/>
<keyword evidence="2" id="KW-0223">Dioxygenase</keyword>
<dbReference type="EMBL" id="KT716443">
    <property type="protein sequence ID" value="AME18020.1"/>
    <property type="molecule type" value="Genomic_DNA"/>
</dbReference>
<evidence type="ECO:0000313" key="2">
    <source>
        <dbReference type="EMBL" id="AME18020.1"/>
    </source>
</evidence>
<dbReference type="PDB" id="5UHJ">
    <property type="method" value="X-ray"/>
    <property type="resolution" value="1.75 A"/>
    <property type="chains" value="A/B=1-126"/>
</dbReference>
<dbReference type="InterPro" id="IPR037523">
    <property type="entry name" value="VOC_core"/>
</dbReference>
<dbReference type="PANTHER" id="PTHR36437">
    <property type="entry name" value="GLYOXALASE/BLEOMYCIN RESISTANCE PROTEIN/DIOXYGENASE"/>
    <property type="match status" value="1"/>
</dbReference>
<proteinExistence type="evidence at protein level"/>
<dbReference type="OrthoDB" id="197463at2"/>
<reference evidence="2" key="1">
    <citation type="journal article" date="2016" name="MBio">
        <title>Strain Prioritization and Genome Mining for Enediyne Natural Products.</title>
        <authorList>
            <person name="Yan X."/>
            <person name="Ge H."/>
            <person name="Huang T."/>
            <person name="Hindra"/>
            <person name="Yang D."/>
            <person name="Teng Q."/>
            <person name="Crnovcic I."/>
            <person name="Li X."/>
            <person name="Rudolf J.D."/>
            <person name="Lohman J.R."/>
            <person name="Gansemans Y."/>
            <person name="Zhu X."/>
            <person name="Huang Y."/>
            <person name="Zhao L.X."/>
            <person name="Jiang Y."/>
            <person name="Van Nieuwerburgh F."/>
            <person name="Rader C."/>
            <person name="Duan Y."/>
            <person name="Shen B."/>
        </authorList>
    </citation>
    <scope>NUCLEOTIDE SEQUENCE</scope>
    <source>
        <strain evidence="2">CB03234</strain>
    </source>
</reference>
<dbReference type="PROSITE" id="PS51819">
    <property type="entry name" value="VOC"/>
    <property type="match status" value="1"/>
</dbReference>
<evidence type="ECO:0000313" key="3">
    <source>
        <dbReference type="EMBL" id="OKJ95203.1"/>
    </source>
</evidence>
<dbReference type="SUPFAM" id="SSF54593">
    <property type="entry name" value="Glyoxalase/Bleomycin resistance protein/Dihydroxybiphenyl dioxygenase"/>
    <property type="match status" value="1"/>
</dbReference>
<feature type="domain" description="VOC" evidence="1">
    <location>
        <begin position="4"/>
        <end position="124"/>
    </location>
</feature>
<sequence>MISHIGTIDVFVNDQDKAIDFYVNTLGFELREDQAFGPMRWVEVAPAGSQTRIVLCTKHFPVYEEGKIGRFTDIQLVTEDIKATHEELVRRGVNFTRAPEQMPFGGANASFQDPDGNEFLLLQPSR</sequence>
<dbReference type="Pfam" id="PF00903">
    <property type="entry name" value="Glyoxalase"/>
    <property type="match status" value="1"/>
</dbReference>
<dbReference type="PDB" id="5UMQ">
    <property type="method" value="X-ray"/>
    <property type="resolution" value="1.95 A"/>
    <property type="chains" value="A/B=1-126"/>
</dbReference>
<name>A0A125SA24_STRX0</name>
<evidence type="ECO:0007829" key="5">
    <source>
        <dbReference type="PDB" id="5UMQ"/>
    </source>
</evidence>
<dbReference type="PDBsum" id="5UHJ"/>
<dbReference type="RefSeq" id="WP_073759303.1">
    <property type="nucleotide sequence ID" value="NZ_LIYH01000008.1"/>
</dbReference>
<dbReference type="InterPro" id="IPR004360">
    <property type="entry name" value="Glyas_Fos-R_dOase_dom"/>
</dbReference>
<evidence type="ECO:0000259" key="1">
    <source>
        <dbReference type="PROSITE" id="PS51819"/>
    </source>
</evidence>
<dbReference type="PANTHER" id="PTHR36437:SF2">
    <property type="entry name" value="GLYOXALASE_BLEOMYCIN RESISTANCE PROTEIN_DIOXYGENASE"/>
    <property type="match status" value="1"/>
</dbReference>
<keyword evidence="4 5" id="KW-0002">3D-structure</keyword>
<protein>
    <submittedName>
        <fullName evidence="2">Glyoxalase/bleomycin resisance protein/dioxygenase</fullName>
    </submittedName>
</protein>
<reference evidence="4" key="2">
    <citation type="submission" date="2017-01" db="PDB data bank">
        <title>The crystal structure of a natural product biosynthetic enzyme from Streptomyces sp. CB03234.</title>
        <authorList>
            <person name="Tan K."/>
            <person name="Li H."/>
            <person name="Endres M."/>
            <person name="Phillips Jr."/>
            <person name="G.N."/>
            <person name="Joachimiak A."/>
        </authorList>
    </citation>
    <scope>X-RAY CRYSTALLOGRAPHY (1.75 ANGSTROMS)</scope>
</reference>
<dbReference type="AlphaFoldDB" id="A0A125SA24"/>
<dbReference type="InterPro" id="IPR029068">
    <property type="entry name" value="Glyas_Bleomycin-R_OHBP_Dase"/>
</dbReference>
<gene>
    <name evidence="2" type="primary">tnmS1</name>
    <name evidence="3" type="ORF">AMK26_32085</name>
</gene>
<dbReference type="Gene3D" id="3.10.180.10">
    <property type="entry name" value="2,3-Dihydroxybiphenyl 1,2-Dioxygenase, domain 1"/>
    <property type="match status" value="1"/>
</dbReference>
<dbReference type="EMBL" id="LIYH01000008">
    <property type="protein sequence ID" value="OKJ95203.1"/>
    <property type="molecule type" value="Genomic_DNA"/>
</dbReference>
<organism evidence="2">
    <name type="scientific">Streptomyces sp. (strain CB03234)</name>
    <dbReference type="NCBI Taxonomy" id="1703937"/>
    <lineage>
        <taxon>Bacteria</taxon>
        <taxon>Bacillati</taxon>
        <taxon>Actinomycetota</taxon>
        <taxon>Actinomycetes</taxon>
        <taxon>Kitasatosporales</taxon>
        <taxon>Streptomycetaceae</taxon>
        <taxon>Streptomyces</taxon>
    </lineage>
</organism>
<reference evidence="5" key="3">
    <citation type="journal article" date="2018" name="Cell Chem. Biol.">
        <title>Resistance to Enediyne Antitumor Antibiotics by Sequestration.</title>
        <authorList>
            <person name="Chang C.Y."/>
            <person name="Yan X."/>
            <person name="Crnovcic I."/>
            <person name="Annaval T."/>
            <person name="Chang C."/>
            <person name="Nocek B."/>
            <person name="Rudolf J.D."/>
            <person name="Yang D."/>
            <person name="Hindra"/>
            <person name="Babnigg G."/>
            <person name="Joachimiak A."/>
            <person name="Phillips G.N."/>
            <person name="Shen B."/>
        </authorList>
    </citation>
    <scope>X-RAY CRYSTALLOGRAPHY (1.95 ANGSTROMS)</scope>
</reference>
<keyword evidence="2" id="KW-0560">Oxidoreductase</keyword>
<dbReference type="GO" id="GO:0051213">
    <property type="term" value="F:dioxygenase activity"/>
    <property type="evidence" value="ECO:0007669"/>
    <property type="project" value="UniProtKB-KW"/>
</dbReference>
<evidence type="ECO:0007829" key="4">
    <source>
        <dbReference type="PDB" id="5UHJ"/>
    </source>
</evidence>
<accession>A0A125SA24</accession>
<dbReference type="STRING" id="1703937.AMK26_32085"/>
<dbReference type="PDBsum" id="5UMQ"/>